<keyword evidence="3" id="KW-0805">Transcription regulation</keyword>
<dbReference type="InterPro" id="IPR051430">
    <property type="entry name" value="Fungal_TF_Env_Response"/>
</dbReference>
<dbReference type="GO" id="GO:0006351">
    <property type="term" value="P:DNA-templated transcription"/>
    <property type="evidence" value="ECO:0007669"/>
    <property type="project" value="InterPro"/>
</dbReference>
<dbReference type="eggNOG" id="ENOG502SJG4">
    <property type="taxonomic scope" value="Eukaryota"/>
</dbReference>
<gene>
    <name evidence="9" type="ORF">GLAREA_05887</name>
</gene>
<reference evidence="9 10" key="1">
    <citation type="journal article" date="2013" name="BMC Genomics">
        <title>Genomics-driven discovery of the pneumocandin biosynthetic gene cluster in the fungus Glarea lozoyensis.</title>
        <authorList>
            <person name="Chen L."/>
            <person name="Yue Q."/>
            <person name="Zhang X."/>
            <person name="Xiang M."/>
            <person name="Wang C."/>
            <person name="Li S."/>
            <person name="Che Y."/>
            <person name="Ortiz-Lopez F.J."/>
            <person name="Bills G.F."/>
            <person name="Liu X."/>
            <person name="An Z."/>
        </authorList>
    </citation>
    <scope>NUCLEOTIDE SEQUENCE [LARGE SCALE GENOMIC DNA]</scope>
    <source>
        <strain evidence="10">ATCC 20868 / MF5171</strain>
    </source>
</reference>
<dbReference type="OrthoDB" id="762982at2759"/>
<evidence type="ECO:0000256" key="7">
    <source>
        <dbReference type="SAM" id="MobiDB-lite"/>
    </source>
</evidence>
<dbReference type="GO" id="GO:0005634">
    <property type="term" value="C:nucleus"/>
    <property type="evidence" value="ECO:0007669"/>
    <property type="project" value="TreeGrafter"/>
</dbReference>
<keyword evidence="2" id="KW-0862">Zinc</keyword>
<keyword evidence="1" id="KW-0479">Metal-binding</keyword>
<dbReference type="GeneID" id="19464941"/>
<dbReference type="Proteomes" id="UP000016922">
    <property type="component" value="Unassembled WGS sequence"/>
</dbReference>
<dbReference type="GO" id="GO:0008270">
    <property type="term" value="F:zinc ion binding"/>
    <property type="evidence" value="ECO:0007669"/>
    <property type="project" value="InterPro"/>
</dbReference>
<evidence type="ECO:0000256" key="2">
    <source>
        <dbReference type="ARBA" id="ARBA00022833"/>
    </source>
</evidence>
<dbReference type="OMA" id="MCTLHRK"/>
<evidence type="ECO:0000313" key="9">
    <source>
        <dbReference type="EMBL" id="EPE32875.1"/>
    </source>
</evidence>
<dbReference type="AlphaFoldDB" id="S3D525"/>
<evidence type="ECO:0000256" key="6">
    <source>
        <dbReference type="ARBA" id="ARBA00023242"/>
    </source>
</evidence>
<evidence type="ECO:0000256" key="1">
    <source>
        <dbReference type="ARBA" id="ARBA00022723"/>
    </source>
</evidence>
<dbReference type="RefSeq" id="XP_008079492.1">
    <property type="nucleotide sequence ID" value="XM_008081301.1"/>
</dbReference>
<evidence type="ECO:0000256" key="4">
    <source>
        <dbReference type="ARBA" id="ARBA00023125"/>
    </source>
</evidence>
<feature type="region of interest" description="Disordered" evidence="7">
    <location>
        <begin position="17"/>
        <end position="59"/>
    </location>
</feature>
<dbReference type="PANTHER" id="PTHR31944">
    <property type="entry name" value="HEME-RESPONSIVE ZINC FINGER TRANSCRIPTION FACTOR HAP1"/>
    <property type="match status" value="1"/>
</dbReference>
<protein>
    <recommendedName>
        <fullName evidence="8">Xylanolytic transcriptional activator regulatory domain-containing protein</fullName>
    </recommendedName>
</protein>
<feature type="domain" description="Xylanolytic transcriptional activator regulatory" evidence="8">
    <location>
        <begin position="259"/>
        <end position="333"/>
    </location>
</feature>
<dbReference type="EMBL" id="KE145358">
    <property type="protein sequence ID" value="EPE32875.1"/>
    <property type="molecule type" value="Genomic_DNA"/>
</dbReference>
<dbReference type="CDD" id="cd12148">
    <property type="entry name" value="fungal_TF_MHR"/>
    <property type="match status" value="1"/>
</dbReference>
<dbReference type="GO" id="GO:0000978">
    <property type="term" value="F:RNA polymerase II cis-regulatory region sequence-specific DNA binding"/>
    <property type="evidence" value="ECO:0007669"/>
    <property type="project" value="TreeGrafter"/>
</dbReference>
<dbReference type="InterPro" id="IPR007219">
    <property type="entry name" value="XnlR_reg_dom"/>
</dbReference>
<proteinExistence type="predicted"/>
<evidence type="ECO:0000259" key="8">
    <source>
        <dbReference type="SMART" id="SM00906"/>
    </source>
</evidence>
<dbReference type="KEGG" id="glz:GLAREA_05887"/>
<dbReference type="SMART" id="SM00906">
    <property type="entry name" value="Fungal_trans"/>
    <property type="match status" value="1"/>
</dbReference>
<evidence type="ECO:0000256" key="5">
    <source>
        <dbReference type="ARBA" id="ARBA00023163"/>
    </source>
</evidence>
<keyword evidence="10" id="KW-1185">Reference proteome</keyword>
<keyword evidence="5" id="KW-0804">Transcription</keyword>
<evidence type="ECO:0000313" key="10">
    <source>
        <dbReference type="Proteomes" id="UP000016922"/>
    </source>
</evidence>
<evidence type="ECO:0000256" key="3">
    <source>
        <dbReference type="ARBA" id="ARBA00023015"/>
    </source>
</evidence>
<name>S3D525_GLAL2</name>
<keyword evidence="4" id="KW-0238">DNA-binding</keyword>
<accession>S3D525</accession>
<feature type="compositionally biased region" description="Basic and acidic residues" evidence="7">
    <location>
        <begin position="33"/>
        <end position="44"/>
    </location>
</feature>
<dbReference type="Pfam" id="PF04082">
    <property type="entry name" value="Fungal_trans"/>
    <property type="match status" value="1"/>
</dbReference>
<dbReference type="HOGENOM" id="CLU_007426_5_0_1"/>
<organism evidence="9 10">
    <name type="scientific">Glarea lozoyensis (strain ATCC 20868 / MF5171)</name>
    <dbReference type="NCBI Taxonomy" id="1116229"/>
    <lineage>
        <taxon>Eukaryota</taxon>
        <taxon>Fungi</taxon>
        <taxon>Dikarya</taxon>
        <taxon>Ascomycota</taxon>
        <taxon>Pezizomycotina</taxon>
        <taxon>Leotiomycetes</taxon>
        <taxon>Helotiales</taxon>
        <taxon>Helotiaceae</taxon>
        <taxon>Glarea</taxon>
    </lineage>
</organism>
<dbReference type="PANTHER" id="PTHR31944:SF131">
    <property type="entry name" value="HEME-RESPONSIVE ZINC FINGER TRANSCRIPTION FACTOR HAP1"/>
    <property type="match status" value="1"/>
</dbReference>
<keyword evidence="6" id="KW-0539">Nucleus</keyword>
<dbReference type="GO" id="GO:0001228">
    <property type="term" value="F:DNA-binding transcription activator activity, RNA polymerase II-specific"/>
    <property type="evidence" value="ECO:0007669"/>
    <property type="project" value="TreeGrafter"/>
</dbReference>
<sequence length="626" mass="71195">MQQRIDRLESLVKSLMLQNQQPKPPEDCNNSNKHHDVENFDAETRNGGVEVTSPTSTGETVFDGSHSVYKASDNWSNVFREVSELKRFWNQSQDELSEKETQQTLSYYVDGSAFLSGRKDAVNKTDLSAALPPRSEVDSLIRQYFDHKNFAIPTAPVVYQQNFMQQYEEHWNNPSDTSVMWIGLLFSILAVTMLSYHLAGNEPPEYKGSSRVLYEQYRMRTAQCLMKGDIAKCLPYTLETLLLNTTAELARHDDNSRGLWMMTGVVIRAAINMGYHRDPSQIASISVMQAEYRRRIWLGIVGKDCIASFLAGFPSMMPRVYADTLEPRNLYDWELTPDTTELPESRPLTEWTPVTYLIAKGRLLNVLAGISDLNNELLSTDYDKVVELDDQLRETYQQLPPNMLGVVIDSESQSKAASELSAVQMKFLYHRAMCALHRRYVNRGRLEARFKLSRDRCVSSALELLAQQELFHRFALIPGSLFVWYNLSHARHDFILAGMILSLELDHQRRCPAVDGPPNFNVLKKALTRSCAIWNEVRNSSSDAKRTYQTLSDMLLTFEVVNSTPKPSSVGGSELYAQSGCLTEEKLPEPQNWEFSNDMDIDWAGWDSFIEGIDFEGAYEEGLGGP</sequence>